<feature type="region of interest" description="Disordered" evidence="1">
    <location>
        <begin position="129"/>
        <end position="204"/>
    </location>
</feature>
<reference evidence="2 3" key="1">
    <citation type="journal article" date="2016" name="Mol. Biol. Evol.">
        <title>Comparative Genomics of Early-Diverging Mushroom-Forming Fungi Provides Insights into the Origins of Lignocellulose Decay Capabilities.</title>
        <authorList>
            <person name="Nagy L.G."/>
            <person name="Riley R."/>
            <person name="Tritt A."/>
            <person name="Adam C."/>
            <person name="Daum C."/>
            <person name="Floudas D."/>
            <person name="Sun H."/>
            <person name="Yadav J.S."/>
            <person name="Pangilinan J."/>
            <person name="Larsson K.H."/>
            <person name="Matsuura K."/>
            <person name="Barry K."/>
            <person name="Labutti K."/>
            <person name="Kuo R."/>
            <person name="Ohm R.A."/>
            <person name="Bhattacharya S.S."/>
            <person name="Shirouzu T."/>
            <person name="Yoshinaga Y."/>
            <person name="Martin F.M."/>
            <person name="Grigoriev I.V."/>
            <person name="Hibbett D.S."/>
        </authorList>
    </citation>
    <scope>NUCLEOTIDE SEQUENCE [LARGE SCALE GENOMIC DNA]</scope>
    <source>
        <strain evidence="2 3">TUFC12733</strain>
    </source>
</reference>
<feature type="compositionally biased region" description="Polar residues" evidence="1">
    <location>
        <begin position="18"/>
        <end position="46"/>
    </location>
</feature>
<dbReference type="Proteomes" id="UP000076738">
    <property type="component" value="Unassembled WGS sequence"/>
</dbReference>
<feature type="region of interest" description="Disordered" evidence="1">
    <location>
        <begin position="1"/>
        <end position="50"/>
    </location>
</feature>
<protein>
    <recommendedName>
        <fullName evidence="4">WW domain-containing protein</fullName>
    </recommendedName>
</protein>
<feature type="compositionally biased region" description="Basic and acidic residues" evidence="1">
    <location>
        <begin position="169"/>
        <end position="204"/>
    </location>
</feature>
<dbReference type="STRING" id="1330018.A0A167J0N3"/>
<evidence type="ECO:0000256" key="1">
    <source>
        <dbReference type="SAM" id="MobiDB-lite"/>
    </source>
</evidence>
<evidence type="ECO:0008006" key="4">
    <source>
        <dbReference type="Google" id="ProtNLM"/>
    </source>
</evidence>
<keyword evidence="3" id="KW-1185">Reference proteome</keyword>
<name>A0A167J0N3_CALVF</name>
<feature type="compositionally biased region" description="Low complexity" evidence="1">
    <location>
        <begin position="135"/>
        <end position="161"/>
    </location>
</feature>
<dbReference type="OrthoDB" id="2367685at2759"/>
<evidence type="ECO:0000313" key="2">
    <source>
        <dbReference type="EMBL" id="KZO93129.1"/>
    </source>
</evidence>
<accession>A0A167J0N3</accession>
<organism evidence="2 3">
    <name type="scientific">Calocera viscosa (strain TUFC12733)</name>
    <dbReference type="NCBI Taxonomy" id="1330018"/>
    <lineage>
        <taxon>Eukaryota</taxon>
        <taxon>Fungi</taxon>
        <taxon>Dikarya</taxon>
        <taxon>Basidiomycota</taxon>
        <taxon>Agaricomycotina</taxon>
        <taxon>Dacrymycetes</taxon>
        <taxon>Dacrymycetales</taxon>
        <taxon>Dacrymycetaceae</taxon>
        <taxon>Calocera</taxon>
    </lineage>
</organism>
<evidence type="ECO:0000313" key="3">
    <source>
        <dbReference type="Proteomes" id="UP000076738"/>
    </source>
</evidence>
<gene>
    <name evidence="2" type="ORF">CALVIDRAFT_268620</name>
</gene>
<dbReference type="AlphaFoldDB" id="A0A167J0N3"/>
<dbReference type="EMBL" id="KV417304">
    <property type="protein sequence ID" value="KZO93129.1"/>
    <property type="molecule type" value="Genomic_DNA"/>
</dbReference>
<sequence>MSGNPYRRQDGPPDYNYAMNQHGQQDGSIGNGSAQAGQTLQPSSAGNVDDMNRASMEDEMRELPEGWIREWDPKCVPPPPSNLSLPLTTFAGNRQKHHFYVDTKANPPRSIWVHPYDDPQYISSIPDKHPAKQWAHAQQAARPAGQGPSGAAAAGSSGNAGHKPGLLTKMHDKLTGTTKEERDAQKEQQRQRQIAYDHVRPSVM</sequence>
<proteinExistence type="predicted"/>